<name>A0A086Y096_9RHOB</name>
<dbReference type="Proteomes" id="UP000028826">
    <property type="component" value="Unassembled WGS sequence"/>
</dbReference>
<dbReference type="OrthoDB" id="9790331at2"/>
<dbReference type="Pfam" id="PF01243">
    <property type="entry name" value="PNPOx_N"/>
    <property type="match status" value="1"/>
</dbReference>
<dbReference type="Gene3D" id="2.30.110.10">
    <property type="entry name" value="Electron Transport, Fmn-binding Protein, Chain A"/>
    <property type="match status" value="1"/>
</dbReference>
<dbReference type="InterPro" id="IPR024029">
    <property type="entry name" value="Pyridox_Oxase_FMN-dep"/>
</dbReference>
<dbReference type="RefSeq" id="WP_035712836.1">
    <property type="nucleotide sequence ID" value="NZ_CAMIFG010000098.1"/>
</dbReference>
<accession>A0A086Y096</accession>
<dbReference type="SUPFAM" id="SSF50475">
    <property type="entry name" value="FMN-binding split barrel"/>
    <property type="match status" value="1"/>
</dbReference>
<organism evidence="2 3">
    <name type="scientific">Haematobacter massiliensis</name>
    <dbReference type="NCBI Taxonomy" id="195105"/>
    <lineage>
        <taxon>Bacteria</taxon>
        <taxon>Pseudomonadati</taxon>
        <taxon>Pseudomonadota</taxon>
        <taxon>Alphaproteobacteria</taxon>
        <taxon>Rhodobacterales</taxon>
        <taxon>Paracoccaceae</taxon>
        <taxon>Haematobacter</taxon>
    </lineage>
</organism>
<reference evidence="2 3" key="1">
    <citation type="submission" date="2014-03" db="EMBL/GenBank/DDBJ databases">
        <title>Genome of Haematobacter massiliensis CCUG 47968.</title>
        <authorList>
            <person name="Wang D."/>
            <person name="Wang G."/>
        </authorList>
    </citation>
    <scope>NUCLEOTIDE SEQUENCE [LARGE SCALE GENOMIC DNA]</scope>
    <source>
        <strain evidence="2 3">CCUG 47968</strain>
    </source>
</reference>
<evidence type="ECO:0000313" key="3">
    <source>
        <dbReference type="Proteomes" id="UP000028826"/>
    </source>
</evidence>
<dbReference type="InterPro" id="IPR012349">
    <property type="entry name" value="Split_barrel_FMN-bd"/>
</dbReference>
<sequence length="201" mass="22012">MKTISDITELEALYGTPAPAAARKVTAGLTPEYRRWMAASRFCLVATVGPEGTDCSPRGDDGPVVRIAEDRTLFLPDWKGNDRIDTLRNVVRDPRVSLLFMVPGSNNVLRVNGLGAVTADDDLRESFARKGLLPRSIMVVETQEVYFQCARALMRSRLWTAGDEAAGLPTPGEMLVAATAGQVGGPEYDRTWPERAAKTMW</sequence>
<protein>
    <submittedName>
        <fullName evidence="2">Pyridoxamine 5'-phosphate oxidase</fullName>
    </submittedName>
</protein>
<evidence type="ECO:0000259" key="1">
    <source>
        <dbReference type="Pfam" id="PF01243"/>
    </source>
</evidence>
<dbReference type="EMBL" id="JGYG01000010">
    <property type="protein sequence ID" value="KFI27696.1"/>
    <property type="molecule type" value="Genomic_DNA"/>
</dbReference>
<dbReference type="AlphaFoldDB" id="A0A086Y096"/>
<dbReference type="PANTHER" id="PTHR42815:SF2">
    <property type="entry name" value="FAD-BINDING, PUTATIVE (AFU_ORTHOLOGUE AFUA_6G07600)-RELATED"/>
    <property type="match status" value="1"/>
</dbReference>
<proteinExistence type="predicted"/>
<dbReference type="NCBIfam" id="TIGR04025">
    <property type="entry name" value="PPOX_FMN_DR2398"/>
    <property type="match status" value="1"/>
</dbReference>
<dbReference type="PANTHER" id="PTHR42815">
    <property type="entry name" value="FAD-BINDING, PUTATIVE (AFU_ORTHOLOGUE AFUA_6G07600)-RELATED"/>
    <property type="match status" value="1"/>
</dbReference>
<dbReference type="STRING" id="195105.CN97_00440"/>
<comment type="caution">
    <text evidence="2">The sequence shown here is derived from an EMBL/GenBank/DDBJ whole genome shotgun (WGS) entry which is preliminary data.</text>
</comment>
<keyword evidence="3" id="KW-1185">Reference proteome</keyword>
<evidence type="ECO:0000313" key="2">
    <source>
        <dbReference type="EMBL" id="KFI27696.1"/>
    </source>
</evidence>
<feature type="domain" description="Pyridoxamine 5'-phosphate oxidase N-terminal" evidence="1">
    <location>
        <begin position="29"/>
        <end position="149"/>
    </location>
</feature>
<dbReference type="InterPro" id="IPR011576">
    <property type="entry name" value="Pyridox_Oxase_N"/>
</dbReference>
<gene>
    <name evidence="2" type="ORF">CN97_00440</name>
</gene>
<dbReference type="eggNOG" id="COG3576">
    <property type="taxonomic scope" value="Bacteria"/>
</dbReference>